<dbReference type="InterPro" id="IPR000073">
    <property type="entry name" value="AB_hydrolase_1"/>
</dbReference>
<dbReference type="OrthoDB" id="9785847at2"/>
<dbReference type="EMBL" id="WMJY01000020">
    <property type="protein sequence ID" value="MTH30164.1"/>
    <property type="molecule type" value="Genomic_DNA"/>
</dbReference>
<dbReference type="Proteomes" id="UP000488936">
    <property type="component" value="Unassembled WGS sequence"/>
</dbReference>
<reference evidence="2 3" key="1">
    <citation type="journal article" date="2006" name="Int. J. Syst. Evol. Microbiol.">
        <title>Myroides pelagicus sp. nov., isolated from seawater in Thailand.</title>
        <authorList>
            <person name="Yoon J."/>
            <person name="Maneerat S."/>
            <person name="Kawai F."/>
            <person name="Yokota A."/>
        </authorList>
    </citation>
    <scope>NUCLEOTIDE SEQUENCE [LARGE SCALE GENOMIC DNA]</scope>
    <source>
        <strain evidence="2 3">SM1T</strain>
    </source>
</reference>
<dbReference type="InterPro" id="IPR029058">
    <property type="entry name" value="AB_hydrolase_fold"/>
</dbReference>
<accession>A0A7K1GPM8</accession>
<feature type="domain" description="AB hydrolase-1" evidence="1">
    <location>
        <begin position="88"/>
        <end position="212"/>
    </location>
</feature>
<organism evidence="2 3">
    <name type="scientific">Myroides pelagicus</name>
    <dbReference type="NCBI Taxonomy" id="270914"/>
    <lineage>
        <taxon>Bacteria</taxon>
        <taxon>Pseudomonadati</taxon>
        <taxon>Bacteroidota</taxon>
        <taxon>Flavobacteriia</taxon>
        <taxon>Flavobacteriales</taxon>
        <taxon>Flavobacteriaceae</taxon>
        <taxon>Myroides</taxon>
    </lineage>
</organism>
<sequence length="291" mass="32965">METQKQKQSLEIPKGIILTAKTLQFFSKDLATKFAQNLFITPIKFKPPKREREMLEKSIITKITVRKLGKDICVYQYGTNKNTTKKALLIHGWNGRGTQLVTIANMLMRQGYDIVSFDAPGHGKSPKSKTNLTEFMASAFEVEQQFGPFDLVVGHSLGGMTTVNCLKDGLKAKKAVIIGSGDVVEDVIDEFVDQIQLKPIIAKKIKERFENQFNQSMRSYCVHLAAEQVKIPLLIIHDEDDADVHYKAAYEIKKHADQGELMITKELGHRKILGNKKVIERIMSFVQKENE</sequence>
<evidence type="ECO:0000313" key="2">
    <source>
        <dbReference type="EMBL" id="MTH30164.1"/>
    </source>
</evidence>
<dbReference type="PANTHER" id="PTHR43433:SF5">
    <property type="entry name" value="AB HYDROLASE-1 DOMAIN-CONTAINING PROTEIN"/>
    <property type="match status" value="1"/>
</dbReference>
<dbReference type="PANTHER" id="PTHR43433">
    <property type="entry name" value="HYDROLASE, ALPHA/BETA FOLD FAMILY PROTEIN"/>
    <property type="match status" value="1"/>
</dbReference>
<dbReference type="GO" id="GO:0016787">
    <property type="term" value="F:hydrolase activity"/>
    <property type="evidence" value="ECO:0007669"/>
    <property type="project" value="UniProtKB-KW"/>
</dbReference>
<gene>
    <name evidence="2" type="ORF">GJV77_09620</name>
</gene>
<keyword evidence="3" id="KW-1185">Reference proteome</keyword>
<dbReference type="Gene3D" id="3.40.50.1820">
    <property type="entry name" value="alpha/beta hydrolase"/>
    <property type="match status" value="1"/>
</dbReference>
<comment type="caution">
    <text evidence="2">The sequence shown here is derived from an EMBL/GenBank/DDBJ whole genome shotgun (WGS) entry which is preliminary data.</text>
</comment>
<keyword evidence="2" id="KW-0378">Hydrolase</keyword>
<dbReference type="InterPro" id="IPR050471">
    <property type="entry name" value="AB_hydrolase"/>
</dbReference>
<evidence type="ECO:0000259" key="1">
    <source>
        <dbReference type="Pfam" id="PF00561"/>
    </source>
</evidence>
<protein>
    <submittedName>
        <fullName evidence="2">Alpha/beta fold hydrolase</fullName>
    </submittedName>
</protein>
<dbReference type="Pfam" id="PF00561">
    <property type="entry name" value="Abhydrolase_1"/>
    <property type="match status" value="1"/>
</dbReference>
<dbReference type="RefSeq" id="WP_155036153.1">
    <property type="nucleotide sequence ID" value="NZ_JAYMMG010000023.1"/>
</dbReference>
<dbReference type="AlphaFoldDB" id="A0A7K1GPM8"/>
<dbReference type="SUPFAM" id="SSF53474">
    <property type="entry name" value="alpha/beta-Hydrolases"/>
    <property type="match status" value="1"/>
</dbReference>
<proteinExistence type="predicted"/>
<evidence type="ECO:0000313" key="3">
    <source>
        <dbReference type="Proteomes" id="UP000488936"/>
    </source>
</evidence>
<name>A0A7K1GPM8_9FLAO</name>